<dbReference type="InterPro" id="IPR036047">
    <property type="entry name" value="F-box-like_dom_sf"/>
</dbReference>
<name>A0A200R4U7_MACCD</name>
<dbReference type="PANTHER" id="PTHR31111:SF138">
    <property type="entry name" value="F-BOX ASSOCIATED DOMAIN-CONTAINING PROTEIN"/>
    <property type="match status" value="1"/>
</dbReference>
<feature type="region of interest" description="Disordered" evidence="1">
    <location>
        <begin position="376"/>
        <end position="413"/>
    </location>
</feature>
<accession>A0A200R4U7</accession>
<proteinExistence type="predicted"/>
<dbReference type="NCBIfam" id="TIGR01640">
    <property type="entry name" value="F_box_assoc_1"/>
    <property type="match status" value="1"/>
</dbReference>
<dbReference type="Gene3D" id="1.20.1280.50">
    <property type="match status" value="1"/>
</dbReference>
<dbReference type="PROSITE" id="PS50181">
    <property type="entry name" value="FBOX"/>
    <property type="match status" value="1"/>
</dbReference>
<keyword evidence="4" id="KW-1185">Reference proteome</keyword>
<dbReference type="CDD" id="cd22157">
    <property type="entry name" value="F-box_AtFBW1-like"/>
    <property type="match status" value="1"/>
</dbReference>
<dbReference type="STRING" id="56857.A0A200R4U7"/>
<evidence type="ECO:0000256" key="1">
    <source>
        <dbReference type="SAM" id="MobiDB-lite"/>
    </source>
</evidence>
<feature type="domain" description="F-box" evidence="2">
    <location>
        <begin position="11"/>
        <end position="57"/>
    </location>
</feature>
<gene>
    <name evidence="3" type="ORF">BVC80_1835g74</name>
</gene>
<dbReference type="OrthoDB" id="687122at2759"/>
<feature type="compositionally biased region" description="Pro residues" evidence="1">
    <location>
        <begin position="387"/>
        <end position="397"/>
    </location>
</feature>
<dbReference type="InterPro" id="IPR017451">
    <property type="entry name" value="F-box-assoc_interact_dom"/>
</dbReference>
<evidence type="ECO:0000313" key="3">
    <source>
        <dbReference type="EMBL" id="OVA17700.1"/>
    </source>
</evidence>
<dbReference type="InterPro" id="IPR013187">
    <property type="entry name" value="F-box-assoc_dom_typ3"/>
</dbReference>
<dbReference type="InterPro" id="IPR001810">
    <property type="entry name" value="F-box_dom"/>
</dbReference>
<evidence type="ECO:0000259" key="2">
    <source>
        <dbReference type="PROSITE" id="PS50181"/>
    </source>
</evidence>
<dbReference type="Pfam" id="PF08268">
    <property type="entry name" value="FBA_3"/>
    <property type="match status" value="1"/>
</dbReference>
<evidence type="ECO:0000313" key="4">
    <source>
        <dbReference type="Proteomes" id="UP000195402"/>
    </source>
</evidence>
<dbReference type="SMART" id="SM00256">
    <property type="entry name" value="FBOX"/>
    <property type="match status" value="1"/>
</dbReference>
<dbReference type="AlphaFoldDB" id="A0A200R4U7"/>
<reference evidence="3 4" key="1">
    <citation type="journal article" date="2017" name="Mol. Plant">
        <title>The Genome of Medicinal Plant Macleaya cordata Provides New Insights into Benzylisoquinoline Alkaloids Metabolism.</title>
        <authorList>
            <person name="Liu X."/>
            <person name="Liu Y."/>
            <person name="Huang P."/>
            <person name="Ma Y."/>
            <person name="Qing Z."/>
            <person name="Tang Q."/>
            <person name="Cao H."/>
            <person name="Cheng P."/>
            <person name="Zheng Y."/>
            <person name="Yuan Z."/>
            <person name="Zhou Y."/>
            <person name="Liu J."/>
            <person name="Tang Z."/>
            <person name="Zhuo Y."/>
            <person name="Zhang Y."/>
            <person name="Yu L."/>
            <person name="Huang J."/>
            <person name="Yang P."/>
            <person name="Peng Q."/>
            <person name="Zhang J."/>
            <person name="Jiang W."/>
            <person name="Zhang Z."/>
            <person name="Lin K."/>
            <person name="Ro D.K."/>
            <person name="Chen X."/>
            <person name="Xiong X."/>
            <person name="Shang Y."/>
            <person name="Huang S."/>
            <person name="Zeng J."/>
        </authorList>
    </citation>
    <scope>NUCLEOTIDE SEQUENCE [LARGE SCALE GENOMIC DNA]</scope>
    <source>
        <strain evidence="4">cv. BLH2017</strain>
        <tissue evidence="3">Root</tissue>
    </source>
</reference>
<dbReference type="FunCoup" id="A0A200R4U7">
    <property type="interactions" value="1022"/>
</dbReference>
<comment type="caution">
    <text evidence="3">The sequence shown here is derived from an EMBL/GenBank/DDBJ whole genome shotgun (WGS) entry which is preliminary data.</text>
</comment>
<protein>
    <submittedName>
        <fullName evidence="3">F-box domain</fullName>
    </submittedName>
</protein>
<dbReference type="EMBL" id="MVGT01000437">
    <property type="protein sequence ID" value="OVA17700.1"/>
    <property type="molecule type" value="Genomic_DNA"/>
</dbReference>
<dbReference type="SUPFAM" id="SSF81383">
    <property type="entry name" value="F-box domain"/>
    <property type="match status" value="1"/>
</dbReference>
<dbReference type="OMA" id="HWFKENI"/>
<feature type="compositionally biased region" description="Basic residues" evidence="1">
    <location>
        <begin position="402"/>
        <end position="413"/>
    </location>
</feature>
<dbReference type="PANTHER" id="PTHR31111">
    <property type="entry name" value="BNAA05G37150D PROTEIN-RELATED"/>
    <property type="match status" value="1"/>
</dbReference>
<sequence length="413" mass="46700">MLMMKSDDADDIRTPSLDNDTVCKILSRLPVKSLMRFKCICKSWQSLIQSDPHFVDLQFSQSKTRPVQLISSAPPVKQGTSFFSADNLLEEGTDHGAAIHIATTSWTQPMLKPVNGLICFVDYKEGAVLIYNLSTREATPWIKTATVKKEHMRMYPSYGFGFDPTTKEHKVLCVWENLTNKRLPSCPSDQVCEVLTVGHNSWRWIHEVPPYNVHKEPFYANGALYWLSVLGSPDNTLIEVIVAFDVGSEKFRVIPIPNFILDHPPPTKTFRHSVDDLLEVDGHIALLDKTIHDENNVTFKMWIFDDDKKSSSCNWIEETISMSCDPQQEMLFSFQAIAGTNLIIVESTRILMDPVPTLYCYDRKKKTSRKVDIIATRGGIPSKTAAAPPPPPPPPIEPSVSKKLKQRIFPGRR</sequence>
<organism evidence="3 4">
    <name type="scientific">Macleaya cordata</name>
    <name type="common">Five-seeded plume-poppy</name>
    <name type="synonym">Bocconia cordata</name>
    <dbReference type="NCBI Taxonomy" id="56857"/>
    <lineage>
        <taxon>Eukaryota</taxon>
        <taxon>Viridiplantae</taxon>
        <taxon>Streptophyta</taxon>
        <taxon>Embryophyta</taxon>
        <taxon>Tracheophyta</taxon>
        <taxon>Spermatophyta</taxon>
        <taxon>Magnoliopsida</taxon>
        <taxon>Ranunculales</taxon>
        <taxon>Papaveraceae</taxon>
        <taxon>Papaveroideae</taxon>
        <taxon>Macleaya</taxon>
    </lineage>
</organism>
<dbReference type="Proteomes" id="UP000195402">
    <property type="component" value="Unassembled WGS sequence"/>
</dbReference>
<dbReference type="Pfam" id="PF00646">
    <property type="entry name" value="F-box"/>
    <property type="match status" value="1"/>
</dbReference>
<dbReference type="InParanoid" id="A0A200R4U7"/>